<dbReference type="InParanoid" id="A0A6P7HWU6"/>
<dbReference type="PANTHER" id="PTHR47773:SF1">
    <property type="entry name" value="C2H2-TYPE DOMAIN-CONTAINING PROTEIN"/>
    <property type="match status" value="1"/>
</dbReference>
<gene>
    <name evidence="3" type="primary">LOC114433653</name>
</gene>
<keyword evidence="2" id="KW-1185">Reference proteome</keyword>
<reference evidence="3" key="1">
    <citation type="submission" date="2025-08" db="UniProtKB">
        <authorList>
            <consortium name="RefSeq"/>
        </authorList>
    </citation>
    <scope>IDENTIFICATION</scope>
</reference>
<proteinExistence type="predicted"/>
<sequence length="300" mass="33300">MAEPVIRTVDPNAPVSRQQAVLVATKEARNYRERRLIFPSPSPELLNPVTAVPHAEMLLRAEGIRAPSRKQSLGKLVTQRCQGTAPLIHRLNTRCQYLFGETVEENFQIPTDVPSDELLGLEYLFRQSTGESFSLQDIVDDGPGPDEEVVQPGQPDPEEGDEAYHSDTEACGEGLDAVLPHITLTRDETSTAHPPAVEDACSLNPLPGFKKLEMFCSALVEIGLSDDHLSLTAEQRDELLQLWKLWRSMISSLTSSTSCTGHTHCTAAPGETTWLRLLWYRESRWPCAMPQHSITFNTTG</sequence>
<evidence type="ECO:0000313" key="2">
    <source>
        <dbReference type="Proteomes" id="UP000515145"/>
    </source>
</evidence>
<dbReference type="AlphaFoldDB" id="A0A6P7HWU6"/>
<dbReference type="GeneID" id="114433653"/>
<dbReference type="PANTHER" id="PTHR47773">
    <property type="entry name" value="SI:DKEY-9I5.2-RELATED"/>
    <property type="match status" value="1"/>
</dbReference>
<feature type="compositionally biased region" description="Acidic residues" evidence="1">
    <location>
        <begin position="138"/>
        <end position="149"/>
    </location>
</feature>
<feature type="region of interest" description="Disordered" evidence="1">
    <location>
        <begin position="138"/>
        <end position="163"/>
    </location>
</feature>
<dbReference type="OrthoDB" id="10072098at2759"/>
<evidence type="ECO:0000256" key="1">
    <source>
        <dbReference type="SAM" id="MobiDB-lite"/>
    </source>
</evidence>
<dbReference type="Proteomes" id="UP000515145">
    <property type="component" value="Chromosome 3"/>
</dbReference>
<protein>
    <submittedName>
        <fullName evidence="3">Uncharacterized protein LOC114433653</fullName>
    </submittedName>
</protein>
<organism evidence="2 3">
    <name type="scientific">Parambassis ranga</name>
    <name type="common">Indian glassy fish</name>
    <dbReference type="NCBI Taxonomy" id="210632"/>
    <lineage>
        <taxon>Eukaryota</taxon>
        <taxon>Metazoa</taxon>
        <taxon>Chordata</taxon>
        <taxon>Craniata</taxon>
        <taxon>Vertebrata</taxon>
        <taxon>Euteleostomi</taxon>
        <taxon>Actinopterygii</taxon>
        <taxon>Neopterygii</taxon>
        <taxon>Teleostei</taxon>
        <taxon>Neoteleostei</taxon>
        <taxon>Acanthomorphata</taxon>
        <taxon>Ovalentaria</taxon>
        <taxon>Ambassidae</taxon>
        <taxon>Parambassis</taxon>
    </lineage>
</organism>
<accession>A0A6P7HWU6</accession>
<name>A0A6P7HWU6_9TELE</name>
<dbReference type="RefSeq" id="XP_028258098.1">
    <property type="nucleotide sequence ID" value="XM_028402297.1"/>
</dbReference>
<evidence type="ECO:0000313" key="3">
    <source>
        <dbReference type="RefSeq" id="XP_028258098.1"/>
    </source>
</evidence>